<evidence type="ECO:0000313" key="1">
    <source>
        <dbReference type="EMBL" id="MBB5932594.1"/>
    </source>
</evidence>
<dbReference type="AlphaFoldDB" id="A0A7W9UWE5"/>
<reference evidence="1 2" key="1">
    <citation type="submission" date="2020-08" db="EMBL/GenBank/DDBJ databases">
        <title>Genomic Encyclopedia of Type Strains, Phase III (KMG-III): the genomes of soil and plant-associated and newly described type strains.</title>
        <authorList>
            <person name="Whitman W."/>
        </authorList>
    </citation>
    <scope>NUCLEOTIDE SEQUENCE [LARGE SCALE GENOMIC DNA]</scope>
    <source>
        <strain evidence="1 2">CECT 3313</strain>
    </source>
</reference>
<gene>
    <name evidence="1" type="ORF">FHS34_008104</name>
</gene>
<accession>A0A7W9UWE5</accession>
<proteinExistence type="predicted"/>
<dbReference type="Proteomes" id="UP000585836">
    <property type="component" value="Unassembled WGS sequence"/>
</dbReference>
<name>A0A7W9UWE5_9ACTN</name>
<organism evidence="1 2">
    <name type="scientific">Streptomyces echinatus</name>
    <dbReference type="NCBI Taxonomy" id="67293"/>
    <lineage>
        <taxon>Bacteria</taxon>
        <taxon>Bacillati</taxon>
        <taxon>Actinomycetota</taxon>
        <taxon>Actinomycetes</taxon>
        <taxon>Kitasatosporales</taxon>
        <taxon>Streptomycetaceae</taxon>
        <taxon>Streptomyces</taxon>
    </lineage>
</organism>
<comment type="caution">
    <text evidence="1">The sequence shown here is derived from an EMBL/GenBank/DDBJ whole genome shotgun (WGS) entry which is preliminary data.</text>
</comment>
<dbReference type="RefSeq" id="WP_184975224.1">
    <property type="nucleotide sequence ID" value="NZ_BAAAWF010000090.1"/>
</dbReference>
<keyword evidence="2" id="KW-1185">Reference proteome</keyword>
<protein>
    <submittedName>
        <fullName evidence="1">Uncharacterized protein</fullName>
    </submittedName>
</protein>
<evidence type="ECO:0000313" key="2">
    <source>
        <dbReference type="Proteomes" id="UP000585836"/>
    </source>
</evidence>
<dbReference type="EMBL" id="JACHJK010000028">
    <property type="protein sequence ID" value="MBB5932594.1"/>
    <property type="molecule type" value="Genomic_DNA"/>
</dbReference>
<sequence>MIEVISEPVLRGRHPIEARSPRRRLRPAGIPAKPGKRLCQTPLAERLRLNAAKLHAHAKRHHDQRITTPETTP</sequence>